<keyword evidence="1" id="KW-0805">Transcription regulation</keyword>
<protein>
    <submittedName>
        <fullName evidence="5">GntR family transcriptional regulator</fullName>
    </submittedName>
</protein>
<dbReference type="RefSeq" id="WP_338892025.1">
    <property type="nucleotide sequence ID" value="NZ_CP147846.1"/>
</dbReference>
<dbReference type="SMART" id="SM00345">
    <property type="entry name" value="HTH_GNTR"/>
    <property type="match status" value="1"/>
</dbReference>
<dbReference type="Pfam" id="PF00392">
    <property type="entry name" value="GntR"/>
    <property type="match status" value="1"/>
</dbReference>
<proteinExistence type="predicted"/>
<evidence type="ECO:0000256" key="1">
    <source>
        <dbReference type="ARBA" id="ARBA00023015"/>
    </source>
</evidence>
<keyword evidence="3" id="KW-0804">Transcription</keyword>
<evidence type="ECO:0000256" key="2">
    <source>
        <dbReference type="ARBA" id="ARBA00023125"/>
    </source>
</evidence>
<dbReference type="Pfam" id="PF07729">
    <property type="entry name" value="FCD"/>
    <property type="match status" value="1"/>
</dbReference>
<dbReference type="Gene3D" id="1.20.120.530">
    <property type="entry name" value="GntR ligand-binding domain-like"/>
    <property type="match status" value="1"/>
</dbReference>
<dbReference type="Gene3D" id="1.10.10.10">
    <property type="entry name" value="Winged helix-like DNA-binding domain superfamily/Winged helix DNA-binding domain"/>
    <property type="match status" value="1"/>
</dbReference>
<evidence type="ECO:0000313" key="5">
    <source>
        <dbReference type="EMBL" id="WXG70546.1"/>
    </source>
</evidence>
<dbReference type="Proteomes" id="UP001432000">
    <property type="component" value="Chromosome"/>
</dbReference>
<dbReference type="InterPro" id="IPR011711">
    <property type="entry name" value="GntR_C"/>
</dbReference>
<dbReference type="InterPro" id="IPR036390">
    <property type="entry name" value="WH_DNA-bd_sf"/>
</dbReference>
<evidence type="ECO:0000259" key="4">
    <source>
        <dbReference type="PROSITE" id="PS50949"/>
    </source>
</evidence>
<organism evidence="5 6">
    <name type="scientific">Rhodococcus sovatensis</name>
    <dbReference type="NCBI Taxonomy" id="1805840"/>
    <lineage>
        <taxon>Bacteria</taxon>
        <taxon>Bacillati</taxon>
        <taxon>Actinomycetota</taxon>
        <taxon>Actinomycetes</taxon>
        <taxon>Mycobacteriales</taxon>
        <taxon>Nocardiaceae</taxon>
        <taxon>Rhodococcus</taxon>
    </lineage>
</organism>
<dbReference type="EMBL" id="CP147846">
    <property type="protein sequence ID" value="WXG70546.1"/>
    <property type="molecule type" value="Genomic_DNA"/>
</dbReference>
<evidence type="ECO:0000313" key="6">
    <source>
        <dbReference type="Proteomes" id="UP001432000"/>
    </source>
</evidence>
<dbReference type="SUPFAM" id="SSF48008">
    <property type="entry name" value="GntR ligand-binding domain-like"/>
    <property type="match status" value="1"/>
</dbReference>
<name>A0ABZ2PN05_9NOCA</name>
<reference evidence="5 6" key="1">
    <citation type="submission" date="2024-03" db="EMBL/GenBank/DDBJ databases">
        <title>Natural products discovery in diverse microorganisms through a two-stage MS feature dereplication strategy.</title>
        <authorList>
            <person name="Zhang R."/>
        </authorList>
    </citation>
    <scope>NUCLEOTIDE SEQUENCE [LARGE SCALE GENOMIC DNA]</scope>
    <source>
        <strain evidence="5 6">18930</strain>
    </source>
</reference>
<accession>A0ABZ2PN05</accession>
<dbReference type="SMART" id="SM00895">
    <property type="entry name" value="FCD"/>
    <property type="match status" value="1"/>
</dbReference>
<dbReference type="SUPFAM" id="SSF46785">
    <property type="entry name" value="Winged helix' DNA-binding domain"/>
    <property type="match status" value="1"/>
</dbReference>
<dbReference type="InterPro" id="IPR036388">
    <property type="entry name" value="WH-like_DNA-bd_sf"/>
</dbReference>
<gene>
    <name evidence="5" type="ORF">WDS16_08650</name>
</gene>
<dbReference type="PANTHER" id="PTHR43537:SF24">
    <property type="entry name" value="GLUCONATE OPERON TRANSCRIPTIONAL REPRESSOR"/>
    <property type="match status" value="1"/>
</dbReference>
<keyword evidence="6" id="KW-1185">Reference proteome</keyword>
<keyword evidence="2" id="KW-0238">DNA-binding</keyword>
<sequence>MTRATTVAATDTDKTSADHAYDIIQERLVLLDIKPGDPINDEKLGADLGYGRTPVREALKRLERDRLVVAYPRRGTFATAVDMTDLSSISEIRRHLEPLASARAARTATPDARENLLHLADEVAGIGDDEHPKDVLRKDVQVHRAIYYAAGNAHLEDILIGLDAHATRIWSLFIDRLPHIALHVREHEALLRAIVDGDEETASELTLAHVDGFEHAVRSLL</sequence>
<dbReference type="PANTHER" id="PTHR43537">
    <property type="entry name" value="TRANSCRIPTIONAL REGULATOR, GNTR FAMILY"/>
    <property type="match status" value="1"/>
</dbReference>
<dbReference type="InterPro" id="IPR000524">
    <property type="entry name" value="Tscrpt_reg_HTH_GntR"/>
</dbReference>
<evidence type="ECO:0000256" key="3">
    <source>
        <dbReference type="ARBA" id="ARBA00023163"/>
    </source>
</evidence>
<feature type="domain" description="HTH gntR-type" evidence="4">
    <location>
        <begin position="14"/>
        <end position="81"/>
    </location>
</feature>
<dbReference type="PROSITE" id="PS50949">
    <property type="entry name" value="HTH_GNTR"/>
    <property type="match status" value="1"/>
</dbReference>
<dbReference type="InterPro" id="IPR008920">
    <property type="entry name" value="TF_FadR/GntR_C"/>
</dbReference>